<protein>
    <submittedName>
        <fullName evidence="5">Nuclear GTPase SLIP-GC 3</fullName>
    </submittedName>
</protein>
<dbReference type="InterPro" id="IPR027417">
    <property type="entry name" value="P-loop_NTPase"/>
</dbReference>
<dbReference type="PANTHER" id="PTHR36681:SF3">
    <property type="entry name" value="NUCLEAR GTPASE, GERMINAL CENTER-ASSOCIATED, TANDEM DUPLICATE 3"/>
    <property type="match status" value="1"/>
</dbReference>
<dbReference type="SUPFAM" id="SSF52540">
    <property type="entry name" value="P-loop containing nucleoside triphosphate hydrolases"/>
    <property type="match status" value="1"/>
</dbReference>
<reference evidence="5 6" key="1">
    <citation type="submission" date="2016-11" db="EMBL/GenBank/DDBJ databases">
        <title>Draft Genome Assembly of Colletotrichum chlorophyti a pathogen of herbaceous plants.</title>
        <authorList>
            <person name="Gan P."/>
            <person name="Narusaka M."/>
            <person name="Tsushima A."/>
            <person name="Narusaka Y."/>
            <person name="Takano Y."/>
            <person name="Shirasu K."/>
        </authorList>
    </citation>
    <scope>NUCLEOTIDE SEQUENCE [LARGE SCALE GENOMIC DNA]</scope>
    <source>
        <strain evidence="5 6">NTL11</strain>
    </source>
</reference>
<dbReference type="EMBL" id="MPGH01000089">
    <property type="protein sequence ID" value="OLN87729.1"/>
    <property type="molecule type" value="Genomic_DNA"/>
</dbReference>
<dbReference type="Proteomes" id="UP000186583">
    <property type="component" value="Unassembled WGS sequence"/>
</dbReference>
<accession>A0A1Q8RTS5</accession>
<keyword evidence="6" id="KW-1185">Reference proteome</keyword>
<dbReference type="InterPro" id="IPR045063">
    <property type="entry name" value="Dynamin_N"/>
</dbReference>
<dbReference type="PANTHER" id="PTHR36681">
    <property type="entry name" value="NUCLEAR GTPASE, GERMINAL CENTER-ASSOCIATED, TANDEM DUPLICATE 3"/>
    <property type="match status" value="1"/>
</dbReference>
<evidence type="ECO:0000313" key="5">
    <source>
        <dbReference type="EMBL" id="OLN87729.1"/>
    </source>
</evidence>
<dbReference type="Gene3D" id="3.40.50.300">
    <property type="entry name" value="P-loop containing nucleotide triphosphate hydrolases"/>
    <property type="match status" value="2"/>
</dbReference>
<feature type="coiled-coil region" evidence="1">
    <location>
        <begin position="415"/>
        <end position="442"/>
    </location>
</feature>
<sequence length="906" mass="102139">MASRLIYPNVPPLSSRLGMSDVEAALADVANGSDEQMPQFAAGTRDMTEQSLSPRPPRRSRAGSRTVLLPHNVKDEELPPNRFYEPEVQQSFADAKELMLGLSEVLKASPLHLSPDSTIRRLHLHARDLSRFQCPSTRTVGFVGDSGVGKSSLLNSLLDCKGLARTSNSGAACTCVVTEYHYHDDADFVVDVELFSQNELVDQATELLQSYRHYHMHVDSMLSDEVDESEEKAVVARDTFMAMFRGRLDDEQFLRDEPKEHVLSTLRSWLLEMRPSHISGRETRSTLQDCSMLLMRLTSETADAQEQAVWPYIRKIKVFLNSHILSKGLVLVDLPGLRDLNSARRSITERYLLECDEIFAICNIGRSTTDVGVASVFELARKAGLSNVGIVCTRSDDIRAEEAKKDWKGQRATRIQQLSDAVATTRRQIDDIKHKLAEFEDDELFEDEKDLVIKLDRRRRKAEKDLQQNLFDLKQYLVETRNKAVVEQLQQQYSDKVPAGNLWVFCVSNTEYWEKRSLPKTEALPSLLLSGILALRHHCLSIIGNSQLRTAANFAANDISALLGDMALWIESGAGSANAEQKRAVREALNKVERRLTKDLMGRDSPVSCIAKTIAVDFTAQICNNRDVDEWRLLAINAGYEWSGWHHASYSAFCRNYGSYCTSAAGSHDWNQEMIAGMVADISAPWRGLCSSFDSRLEKAIDFVEMILNWALESLGEVIVNVRLNSLLMKEADTELEDFTRFTQTLSRALLSRKNILISEVENLHFKFQTDLSTLGVDALTGIRTSLIGQSMENSYRACNLESGKGSHAKRIKIINSAISRPDLFQSHIQEFRKRLKTLANNLERSIQEAIHTHLEIVGTTFDLIRSENVATESEENPELRRRLEDEIATLGEQMQRIRTVLAPGQ</sequence>
<evidence type="ECO:0000256" key="1">
    <source>
        <dbReference type="SAM" id="Coils"/>
    </source>
</evidence>
<feature type="domain" description="Dynamin N-terminal" evidence="3">
    <location>
        <begin position="140"/>
        <end position="390"/>
    </location>
</feature>
<dbReference type="STRING" id="708187.A0A1Q8RTS5"/>
<evidence type="ECO:0000259" key="3">
    <source>
        <dbReference type="Pfam" id="PF00350"/>
    </source>
</evidence>
<gene>
    <name evidence="5" type="ORF">CCHL11_05687</name>
</gene>
<feature type="region of interest" description="Disordered" evidence="2">
    <location>
        <begin position="42"/>
        <end position="65"/>
    </location>
</feature>
<comment type="caution">
    <text evidence="5">The sequence shown here is derived from an EMBL/GenBank/DDBJ whole genome shotgun (WGS) entry which is preliminary data.</text>
</comment>
<proteinExistence type="predicted"/>
<keyword evidence="1" id="KW-0175">Coiled coil</keyword>
<dbReference type="InterPro" id="IPR056024">
    <property type="entry name" value="DUF7605"/>
</dbReference>
<name>A0A1Q8RTS5_9PEZI</name>
<dbReference type="AlphaFoldDB" id="A0A1Q8RTS5"/>
<evidence type="ECO:0000313" key="6">
    <source>
        <dbReference type="Proteomes" id="UP000186583"/>
    </source>
</evidence>
<evidence type="ECO:0000259" key="4">
    <source>
        <dbReference type="Pfam" id="PF24564"/>
    </source>
</evidence>
<dbReference type="Pfam" id="PF24564">
    <property type="entry name" value="DUF7605"/>
    <property type="match status" value="1"/>
</dbReference>
<feature type="domain" description="DUF7605" evidence="4">
    <location>
        <begin position="627"/>
        <end position="825"/>
    </location>
</feature>
<dbReference type="OrthoDB" id="3598281at2759"/>
<dbReference type="Pfam" id="PF00350">
    <property type="entry name" value="Dynamin_N"/>
    <property type="match status" value="1"/>
</dbReference>
<organism evidence="5 6">
    <name type="scientific">Colletotrichum chlorophyti</name>
    <dbReference type="NCBI Taxonomy" id="708187"/>
    <lineage>
        <taxon>Eukaryota</taxon>
        <taxon>Fungi</taxon>
        <taxon>Dikarya</taxon>
        <taxon>Ascomycota</taxon>
        <taxon>Pezizomycotina</taxon>
        <taxon>Sordariomycetes</taxon>
        <taxon>Hypocreomycetidae</taxon>
        <taxon>Glomerellales</taxon>
        <taxon>Glomerellaceae</taxon>
        <taxon>Colletotrichum</taxon>
    </lineage>
</organism>
<evidence type="ECO:0000256" key="2">
    <source>
        <dbReference type="SAM" id="MobiDB-lite"/>
    </source>
</evidence>